<dbReference type="PANTHER" id="PTHR47128:SF2">
    <property type="entry name" value="PROTEIN HIGH CHLOROPHYLL FLUORESCENCE PHENOTYPE 244, CHLOROPLASTIC"/>
    <property type="match status" value="1"/>
</dbReference>
<dbReference type="InterPro" id="IPR001509">
    <property type="entry name" value="Epimerase_deHydtase"/>
</dbReference>
<gene>
    <name evidence="4" type="ORF">HALOF300_00074</name>
</gene>
<dbReference type="RefSeq" id="WP_156738671.1">
    <property type="nucleotide sequence ID" value="NZ_CACRYJ010000004.1"/>
</dbReference>
<keyword evidence="5" id="KW-1185">Reference proteome</keyword>
<dbReference type="AlphaFoldDB" id="A0A7M4DD85"/>
<keyword evidence="2" id="KW-0604">Photosystem II</keyword>
<dbReference type="Gene3D" id="3.40.50.720">
    <property type="entry name" value="NAD(P)-binding Rossmann-like Domain"/>
    <property type="match status" value="1"/>
</dbReference>
<evidence type="ECO:0000313" key="4">
    <source>
        <dbReference type="EMBL" id="VZO34804.1"/>
    </source>
</evidence>
<feature type="domain" description="NAD-dependent epimerase/dehydratase" evidence="3">
    <location>
        <begin position="3"/>
        <end position="125"/>
    </location>
</feature>
<organism evidence="4 5">
    <name type="scientific">Occultella aeris</name>
    <dbReference type="NCBI Taxonomy" id="2761496"/>
    <lineage>
        <taxon>Bacteria</taxon>
        <taxon>Bacillati</taxon>
        <taxon>Actinomycetota</taxon>
        <taxon>Actinomycetes</taxon>
        <taxon>Micrococcales</taxon>
        <taxon>Ruaniaceae</taxon>
        <taxon>Occultella</taxon>
    </lineage>
</organism>
<evidence type="ECO:0000259" key="3">
    <source>
        <dbReference type="Pfam" id="PF01370"/>
    </source>
</evidence>
<name>A0A7M4DD85_9MICO</name>
<keyword evidence="1" id="KW-0602">Photosynthesis</keyword>
<proteinExistence type="predicted"/>
<accession>A0A7M4DD85</accession>
<dbReference type="InterPro" id="IPR036291">
    <property type="entry name" value="NAD(P)-bd_dom_sf"/>
</dbReference>
<dbReference type="Pfam" id="PF01370">
    <property type="entry name" value="Epimerase"/>
    <property type="match status" value="1"/>
</dbReference>
<protein>
    <recommendedName>
        <fullName evidence="3">NAD-dependent epimerase/dehydratase domain-containing protein</fullName>
    </recommendedName>
</protein>
<evidence type="ECO:0000256" key="1">
    <source>
        <dbReference type="ARBA" id="ARBA00022531"/>
    </source>
</evidence>
<evidence type="ECO:0000256" key="2">
    <source>
        <dbReference type="ARBA" id="ARBA00023276"/>
    </source>
</evidence>
<dbReference type="SUPFAM" id="SSF51735">
    <property type="entry name" value="NAD(P)-binding Rossmann-fold domains"/>
    <property type="match status" value="1"/>
</dbReference>
<dbReference type="PANTHER" id="PTHR47128">
    <property type="match status" value="1"/>
</dbReference>
<evidence type="ECO:0000313" key="5">
    <source>
        <dbReference type="Proteomes" id="UP000419743"/>
    </source>
</evidence>
<comment type="caution">
    <text evidence="4">The sequence shown here is derived from an EMBL/GenBank/DDBJ whole genome shotgun (WGS) entry which is preliminary data.</text>
</comment>
<reference evidence="4 5" key="1">
    <citation type="submission" date="2019-11" db="EMBL/GenBank/DDBJ databases">
        <authorList>
            <person name="Criscuolo A."/>
        </authorList>
    </citation>
    <scope>NUCLEOTIDE SEQUENCE [LARGE SCALE GENOMIC DNA]</scope>
    <source>
        <strain evidence="4">CIP111667</strain>
    </source>
</reference>
<dbReference type="GO" id="GO:0009523">
    <property type="term" value="C:photosystem II"/>
    <property type="evidence" value="ECO:0007669"/>
    <property type="project" value="UniProtKB-KW"/>
</dbReference>
<dbReference type="Proteomes" id="UP000419743">
    <property type="component" value="Unassembled WGS sequence"/>
</dbReference>
<dbReference type="GO" id="GO:0015979">
    <property type="term" value="P:photosynthesis"/>
    <property type="evidence" value="ECO:0007669"/>
    <property type="project" value="UniProtKB-KW"/>
</dbReference>
<dbReference type="EMBL" id="CACRYJ010000004">
    <property type="protein sequence ID" value="VZO34804.1"/>
    <property type="molecule type" value="Genomic_DNA"/>
</dbReference>
<sequence>MRIVVTGASGVLGTQVVHRARELGHHVVPASRRWGVDLSTGEGLAAVLAGADAVVHTACNPRRARLVDVDGTVQLLAAIATMASPPHLVYASLVGCSTSTAPYARTKRAVETLIEDSGLSATIVRSTRFHPSAAFLARATARAHRDVSPAPARPVDPAWVAAELVEYVLGGRPDGCMHAPDLAGPEMLTTDQLADAVLAHDGRPHRFLRLPGLGGPARAFATVADLPGPGALLGGASFRDWLGQQPLPIRR</sequence>
<dbReference type="InterPro" id="IPR044256">
    <property type="entry name" value="HCF244-like"/>
</dbReference>